<dbReference type="Pfam" id="PF00773">
    <property type="entry name" value="RNB"/>
    <property type="match status" value="1"/>
</dbReference>
<evidence type="ECO:0000256" key="5">
    <source>
        <dbReference type="HAMAP-Rule" id="MF_03045"/>
    </source>
</evidence>
<feature type="domain" description="RNB" evidence="7">
    <location>
        <begin position="512"/>
        <end position="866"/>
    </location>
</feature>
<keyword evidence="1 5" id="KW-0963">Cytoplasm</keyword>
<evidence type="ECO:0000313" key="9">
    <source>
        <dbReference type="Proteomes" id="UP000238479"/>
    </source>
</evidence>
<comment type="caution">
    <text evidence="8">The sequence shown here is derived from an EMBL/GenBank/DDBJ whole genome shotgun (WGS) entry which is preliminary data.</text>
</comment>
<comment type="similarity">
    <text evidence="5">Belongs to the RNR ribonuclease family. DIS3L2 subfamily.</text>
</comment>
<keyword evidence="4 5" id="KW-0694">RNA-binding</keyword>
<dbReference type="SUPFAM" id="SSF50249">
    <property type="entry name" value="Nucleic acid-binding proteins"/>
    <property type="match status" value="3"/>
</dbReference>
<evidence type="ECO:0000313" key="8">
    <source>
        <dbReference type="EMBL" id="PRQ26500.1"/>
    </source>
</evidence>
<feature type="site" description="Important for catalytic activity" evidence="5">
    <location>
        <position position="532"/>
    </location>
</feature>
<evidence type="ECO:0000256" key="3">
    <source>
        <dbReference type="ARBA" id="ARBA00022842"/>
    </source>
</evidence>
<dbReference type="EC" id="3.1.13.-" evidence="5"/>
<dbReference type="GO" id="GO:0000932">
    <property type="term" value="C:P-body"/>
    <property type="evidence" value="ECO:0007669"/>
    <property type="project" value="UniProtKB-SubCell"/>
</dbReference>
<dbReference type="OrthoDB" id="372421at2759"/>
<keyword evidence="9" id="KW-1185">Reference proteome</keyword>
<dbReference type="FunFam" id="2.40.50.690:FF:000007">
    <property type="entry name" value="DIS3-like exonuclease 2"/>
    <property type="match status" value="1"/>
</dbReference>
<dbReference type="STRING" id="74649.A0A2P6PX38"/>
<dbReference type="GO" id="GO:1990074">
    <property type="term" value="P:polyuridylation-dependent mRNA catabolic process"/>
    <property type="evidence" value="ECO:0007669"/>
    <property type="project" value="UniProtKB-UniRule"/>
</dbReference>
<comment type="cofactor">
    <cofactor evidence="5">
        <name>Mg(2+)</name>
        <dbReference type="ChEBI" id="CHEBI:18420"/>
    </cofactor>
    <cofactor evidence="5">
        <name>Mn(2+)</name>
        <dbReference type="ChEBI" id="CHEBI:29035"/>
    </cofactor>
</comment>
<name>A0A2P6PX38_ROSCH</name>
<keyword evidence="5" id="KW-0269">Exonuclease</keyword>
<dbReference type="GO" id="GO:0000175">
    <property type="term" value="F:3'-5'-RNA exonuclease activity"/>
    <property type="evidence" value="ECO:0007669"/>
    <property type="project" value="UniProtKB-UniRule"/>
</dbReference>
<keyword evidence="5" id="KW-0464">Manganese</keyword>
<comment type="function">
    <text evidence="5">3'-5'-exoribonuclease that specifically recognizes RNAs polyuridylated at their 3' end and mediates their degradation. Component of an exosome-independent RNA degradation pathway that mediates degradation of cytoplasmic mRNAs that have been deadenylated and subsequently uridylated at their 3'.</text>
</comment>
<organism evidence="8 9">
    <name type="scientific">Rosa chinensis</name>
    <name type="common">China rose</name>
    <dbReference type="NCBI Taxonomy" id="74649"/>
    <lineage>
        <taxon>Eukaryota</taxon>
        <taxon>Viridiplantae</taxon>
        <taxon>Streptophyta</taxon>
        <taxon>Embryophyta</taxon>
        <taxon>Tracheophyta</taxon>
        <taxon>Spermatophyta</taxon>
        <taxon>Magnoliopsida</taxon>
        <taxon>eudicotyledons</taxon>
        <taxon>Gunneridae</taxon>
        <taxon>Pentapetalae</taxon>
        <taxon>rosids</taxon>
        <taxon>fabids</taxon>
        <taxon>Rosales</taxon>
        <taxon>Rosaceae</taxon>
        <taxon>Rosoideae</taxon>
        <taxon>Rosoideae incertae sedis</taxon>
        <taxon>Rosa</taxon>
    </lineage>
</organism>
<feature type="region of interest" description="Disordered" evidence="6">
    <location>
        <begin position="1"/>
        <end position="44"/>
    </location>
</feature>
<dbReference type="Proteomes" id="UP000238479">
    <property type="component" value="Chromosome 6"/>
</dbReference>
<dbReference type="OMA" id="YCKSIAG"/>
<dbReference type="InterPro" id="IPR022966">
    <property type="entry name" value="RNase_II/R_CS"/>
</dbReference>
<evidence type="ECO:0000256" key="1">
    <source>
        <dbReference type="ARBA" id="ARBA00022490"/>
    </source>
</evidence>
<feature type="compositionally biased region" description="Polar residues" evidence="6">
    <location>
        <begin position="32"/>
        <end position="44"/>
    </location>
</feature>
<feature type="binding site" evidence="5">
    <location>
        <position position="524"/>
    </location>
    <ligand>
        <name>Mg(2+)</name>
        <dbReference type="ChEBI" id="CHEBI:18420"/>
    </ligand>
</feature>
<feature type="compositionally biased region" description="Basic residues" evidence="6">
    <location>
        <begin position="20"/>
        <end position="31"/>
    </location>
</feature>
<proteinExistence type="inferred from homology"/>
<evidence type="ECO:0000256" key="2">
    <source>
        <dbReference type="ARBA" id="ARBA00022723"/>
    </source>
</evidence>
<dbReference type="GO" id="GO:0000956">
    <property type="term" value="P:nuclear-transcribed mRNA catabolic process"/>
    <property type="evidence" value="ECO:0007669"/>
    <property type="project" value="UniProtKB-UniRule"/>
</dbReference>
<dbReference type="Gramene" id="PRQ26500">
    <property type="protein sequence ID" value="PRQ26500"/>
    <property type="gene ID" value="RchiOBHm_Chr6g0295321"/>
</dbReference>
<feature type="binding site" evidence="5">
    <location>
        <position position="533"/>
    </location>
    <ligand>
        <name>Mg(2+)</name>
        <dbReference type="ChEBI" id="CHEBI:18420"/>
    </ligand>
</feature>
<dbReference type="PANTHER" id="PTHR23355:SF9">
    <property type="entry name" value="DIS3-LIKE EXONUCLEASE 2"/>
    <property type="match status" value="1"/>
</dbReference>
<dbReference type="InterPro" id="IPR050180">
    <property type="entry name" value="RNR_Ribonuclease"/>
</dbReference>
<keyword evidence="3 5" id="KW-0460">Magnesium</keyword>
<dbReference type="Gene3D" id="2.40.50.690">
    <property type="match status" value="1"/>
</dbReference>
<dbReference type="GO" id="GO:0003723">
    <property type="term" value="F:RNA binding"/>
    <property type="evidence" value="ECO:0007669"/>
    <property type="project" value="UniProtKB-KW"/>
</dbReference>
<dbReference type="InterPro" id="IPR012340">
    <property type="entry name" value="NA-bd_OB-fold"/>
</dbReference>
<dbReference type="PROSITE" id="PS01175">
    <property type="entry name" value="RIBONUCLEASE_II"/>
    <property type="match status" value="1"/>
</dbReference>
<keyword evidence="2 5" id="KW-0479">Metal-binding</keyword>
<evidence type="ECO:0000256" key="6">
    <source>
        <dbReference type="SAM" id="MobiDB-lite"/>
    </source>
</evidence>
<dbReference type="HAMAP" id="MF_03045">
    <property type="entry name" value="DIS3L2"/>
    <property type="match status" value="1"/>
</dbReference>
<feature type="compositionally biased region" description="Basic and acidic residues" evidence="6">
    <location>
        <begin position="9"/>
        <end position="19"/>
    </location>
</feature>
<dbReference type="InterPro" id="IPR028591">
    <property type="entry name" value="DIS3L2"/>
</dbReference>
<accession>A0A2P6PX38</accession>
<dbReference type="EMBL" id="PDCK01000044">
    <property type="protein sequence ID" value="PRQ26500.1"/>
    <property type="molecule type" value="Genomic_DNA"/>
</dbReference>
<dbReference type="PANTHER" id="PTHR23355">
    <property type="entry name" value="RIBONUCLEASE"/>
    <property type="match status" value="1"/>
</dbReference>
<dbReference type="InterPro" id="IPR001900">
    <property type="entry name" value="RNase_II/R"/>
</dbReference>
<keyword evidence="5" id="KW-0540">Nuclease</keyword>
<sequence>MKAAVVEAVVDRVEDGDKEKKKRRPRNRRPKQNPSTSVSCSSVNELHGEVSPECLGNGTMANHVTTSLKQRHLDMNPPYEQELTKASNLAFSSLPTMHIVESLDVQSPENQRLLPSDFGGKMSAKSCPEPAACGASPGILTNKGSPPQHFEGFSQRKYFPPHWSMEDVNDALEKGDAFKALFRVNAHNRIEAYCKIDGVPTDVLIGGLAEQNRAVEGDIVAIKMDPLPLWTRMKGSAGACKSSAPVEDLNLNLEDTAVGCNCKGKVKVDEDCEYDSRTSYLLPERGSCSEESTYLRDSTHSEPIGQSCCDHAAGKYQLASDSSQAGSSSEQNVVKTPVERMCAIISSFPSKRPTGRVVAIIERSKRRDAVIGFLNVKKWISYREFCRKDMKKNKSLSYSDHEYIQMTPTDPRFPKMVVLVRNLPDAIKKRLENGDETIEKELFSARVDEWGEESLAPQALILRAFGHGTEVQPHIEAILFENAINSSEFSPESLSCLPRLPWEVPREEFQTRKDLRNLCIFTIDPSTATDLDDALSVENFSNGISRVGIHITDASYFVLPDTPLDEEAQSRSTSVYMTHRKIPMLPSLLSENIGSLNPGAERLSFSIFLDLNNAGDVVDRWIGRTVIRSCCKLSYEHAQDIIDGKFNSESFDTFKDSCPQIHGQFEWSDVIRSVKNLSEVSKTLKERRFSDGALQLDNSKVVILFDEYGDPYDSLFSERKESNSLVEEFMLLANRTAAEVISRAFPNSALLRRHPEPNMRKLKEFEAFCSKHGLELDTSSSGHFHQSLERIREKLKDDSVLFNILMNYATKPMQLATYFCSGELKHKENDWGHYGLAVPLYTHFTSPLRRYPDIVVHRTLAAAIEAEELYLEHQRLLNNLNRGDKFKMRCFTGVHFDKDAAESRESQEALLAAAMKHRVPNTELLTDVAAHCNVRKLASRHVKDACDKLHIWSLLKKKEILLSEARVMGLGPRFMSIYIQKLAVERRINYDEVEGLMVEWLDATSTLVLSLGTDRRTFRRGSPGKWRALEDAALIVSPYDLQAEPSPAGKSSNEPSSNGCSLNSEVEPMVFPLTVRLLSTIHVVLHAVGGDDGPVDIGARLYMSSYLC</sequence>
<evidence type="ECO:0000256" key="4">
    <source>
        <dbReference type="ARBA" id="ARBA00022884"/>
    </source>
</evidence>
<dbReference type="SMART" id="SM00955">
    <property type="entry name" value="RNB"/>
    <property type="match status" value="1"/>
</dbReference>
<reference evidence="8 9" key="1">
    <citation type="journal article" date="2018" name="Nat. Genet.">
        <title>The Rosa genome provides new insights in the design of modern roses.</title>
        <authorList>
            <person name="Bendahmane M."/>
        </authorList>
    </citation>
    <scope>NUCLEOTIDE SEQUENCE [LARGE SCALE GENOMIC DNA]</scope>
    <source>
        <strain evidence="9">cv. Old Blush</strain>
    </source>
</reference>
<dbReference type="Pfam" id="PF17849">
    <property type="entry name" value="OB_Dis3"/>
    <property type="match status" value="1"/>
</dbReference>
<protein>
    <recommendedName>
        <fullName evidence="5">DIS3-like exonuclease 2</fullName>
        <ecNumber evidence="5">3.1.13.-</ecNumber>
    </recommendedName>
</protein>
<keyword evidence="5 8" id="KW-0378">Hydrolase</keyword>
<dbReference type="InterPro" id="IPR041505">
    <property type="entry name" value="Dis3_CSD2"/>
</dbReference>
<dbReference type="GO" id="GO:0046872">
    <property type="term" value="F:metal ion binding"/>
    <property type="evidence" value="ECO:0007669"/>
    <property type="project" value="UniProtKB-KW"/>
</dbReference>
<dbReference type="AlphaFoldDB" id="A0A2P6PX38"/>
<evidence type="ECO:0000259" key="7">
    <source>
        <dbReference type="SMART" id="SM00955"/>
    </source>
</evidence>
<gene>
    <name evidence="8" type="ORF">RchiOBHm_Chr6g0295321</name>
</gene>
<dbReference type="Gene3D" id="2.40.50.700">
    <property type="match status" value="1"/>
</dbReference>
<comment type="subcellular location">
    <subcellularLocation>
        <location evidence="5">Cytoplasm</location>
    </subcellularLocation>
    <subcellularLocation>
        <location evidence="5">Cytoplasm</location>
        <location evidence="5">P-body</location>
    </subcellularLocation>
</comment>